<comment type="caution">
    <text evidence="1">The sequence shown here is derived from an EMBL/GenBank/DDBJ whole genome shotgun (WGS) entry which is preliminary data.</text>
</comment>
<sequence>MGDMAFSGGFETMGAGKDTEGWMEVLHMGALFVGVLGQVPWMRDILALVPTPGPILTFQKFAGKKVEETSRQTGGNRKDILSIVVSWFMLLLIVSIDDVEQQNDTEGGIELSRLQAHADASFIVLAGSDTVSEAMTAFMRSQSDTRRLKSMLILYMSLAQPKPIVLGTL</sequence>
<dbReference type="Gene3D" id="1.10.630.10">
    <property type="entry name" value="Cytochrome P450"/>
    <property type="match status" value="1"/>
</dbReference>
<dbReference type="GO" id="GO:0016705">
    <property type="term" value="F:oxidoreductase activity, acting on paired donors, with incorporation or reduction of molecular oxygen"/>
    <property type="evidence" value="ECO:0007669"/>
    <property type="project" value="InterPro"/>
</dbReference>
<dbReference type="GO" id="GO:0020037">
    <property type="term" value="F:heme binding"/>
    <property type="evidence" value="ECO:0007669"/>
    <property type="project" value="InterPro"/>
</dbReference>
<protein>
    <submittedName>
        <fullName evidence="1">Cytochrome P450</fullName>
    </submittedName>
</protein>
<dbReference type="AlphaFoldDB" id="A0A9P3PDX6"/>
<accession>A0A9P3PDX6</accession>
<dbReference type="InterPro" id="IPR036396">
    <property type="entry name" value="Cyt_P450_sf"/>
</dbReference>
<dbReference type="Proteomes" id="UP001063166">
    <property type="component" value="Unassembled WGS sequence"/>
</dbReference>
<dbReference type="OrthoDB" id="6692864at2759"/>
<keyword evidence="2" id="KW-1185">Reference proteome</keyword>
<proteinExistence type="predicted"/>
<gene>
    <name evidence="1" type="ORF">LshimejAT787_0109770</name>
</gene>
<reference evidence="1" key="1">
    <citation type="submission" date="2022-07" db="EMBL/GenBank/DDBJ databases">
        <title>The genome of Lyophyllum shimeji provides insight into the initial evolution of ectomycorrhizal fungal genome.</title>
        <authorList>
            <person name="Kobayashi Y."/>
            <person name="Shibata T."/>
            <person name="Hirakawa H."/>
            <person name="Shigenobu S."/>
            <person name="Nishiyama T."/>
            <person name="Yamada A."/>
            <person name="Hasebe M."/>
            <person name="Kawaguchi M."/>
        </authorList>
    </citation>
    <scope>NUCLEOTIDE SEQUENCE</scope>
    <source>
        <strain evidence="1">AT787</strain>
    </source>
</reference>
<dbReference type="GO" id="GO:0004497">
    <property type="term" value="F:monooxygenase activity"/>
    <property type="evidence" value="ECO:0007669"/>
    <property type="project" value="InterPro"/>
</dbReference>
<name>A0A9P3PDX6_LYOSH</name>
<dbReference type="GO" id="GO:0005506">
    <property type="term" value="F:iron ion binding"/>
    <property type="evidence" value="ECO:0007669"/>
    <property type="project" value="InterPro"/>
</dbReference>
<evidence type="ECO:0000313" key="2">
    <source>
        <dbReference type="Proteomes" id="UP001063166"/>
    </source>
</evidence>
<dbReference type="EMBL" id="BRPK01000001">
    <property type="protein sequence ID" value="GLB34093.1"/>
    <property type="molecule type" value="Genomic_DNA"/>
</dbReference>
<evidence type="ECO:0000313" key="1">
    <source>
        <dbReference type="EMBL" id="GLB34093.1"/>
    </source>
</evidence>
<organism evidence="1 2">
    <name type="scientific">Lyophyllum shimeji</name>
    <name type="common">Hon-shimeji</name>
    <name type="synonym">Tricholoma shimeji</name>
    <dbReference type="NCBI Taxonomy" id="47721"/>
    <lineage>
        <taxon>Eukaryota</taxon>
        <taxon>Fungi</taxon>
        <taxon>Dikarya</taxon>
        <taxon>Basidiomycota</taxon>
        <taxon>Agaricomycotina</taxon>
        <taxon>Agaricomycetes</taxon>
        <taxon>Agaricomycetidae</taxon>
        <taxon>Agaricales</taxon>
        <taxon>Tricholomatineae</taxon>
        <taxon>Lyophyllaceae</taxon>
        <taxon>Lyophyllum</taxon>
    </lineage>
</organism>